<dbReference type="Gene3D" id="1.10.3720.10">
    <property type="entry name" value="MetI-like"/>
    <property type="match status" value="1"/>
</dbReference>
<dbReference type="SUPFAM" id="SSF161098">
    <property type="entry name" value="MetI-like"/>
    <property type="match status" value="1"/>
</dbReference>
<evidence type="ECO:0000256" key="4">
    <source>
        <dbReference type="ARBA" id="ARBA00022475"/>
    </source>
</evidence>
<evidence type="ECO:0000313" key="14">
    <source>
        <dbReference type="Proteomes" id="UP000226429"/>
    </source>
</evidence>
<feature type="transmembrane region" description="Helical" evidence="11">
    <location>
        <begin position="230"/>
        <end position="252"/>
    </location>
</feature>
<dbReference type="PANTHER" id="PTHR43848">
    <property type="entry name" value="PUTRESCINE TRANSPORT SYSTEM PERMEASE PROTEIN POTI"/>
    <property type="match status" value="1"/>
</dbReference>
<keyword evidence="8 11" id="KW-0472">Membrane</keyword>
<comment type="caution">
    <text evidence="13">The sequence shown here is derived from an EMBL/GenBank/DDBJ whole genome shotgun (WGS) entry which is preliminary data.</text>
</comment>
<proteinExistence type="inferred from homology"/>
<evidence type="ECO:0000256" key="1">
    <source>
        <dbReference type="ARBA" id="ARBA00004429"/>
    </source>
</evidence>
<dbReference type="GO" id="GO:0055085">
    <property type="term" value="P:transmembrane transport"/>
    <property type="evidence" value="ECO:0007669"/>
    <property type="project" value="InterPro"/>
</dbReference>
<dbReference type="Proteomes" id="UP000226429">
    <property type="component" value="Unassembled WGS sequence"/>
</dbReference>
<feature type="transmembrane region" description="Helical" evidence="11">
    <location>
        <begin position="66"/>
        <end position="86"/>
    </location>
</feature>
<comment type="similarity">
    <text evidence="2">Belongs to the binding-protein-dependent transport system permease family. CysTW subfamily.</text>
</comment>
<keyword evidence="7 11" id="KW-1133">Transmembrane helix</keyword>
<dbReference type="NCBIfam" id="NF007047">
    <property type="entry name" value="PRK09500.1"/>
    <property type="match status" value="1"/>
</dbReference>
<reference evidence="13 14" key="1">
    <citation type="journal article" date="2017" name="Int. J. Syst. Evol. Microbiol.">
        <title>Aquarickettsiella crustaci n. gen. n. sp. (Gammaproteobacteria: Legionellales: Coxiellaceae); a bacterial pathogen of the freshwater crustacean: Gammarus fossarum (Malacostraca: Amphipoda).</title>
        <authorList>
            <person name="Bojko J."/>
            <person name="Dunn A.M."/>
            <person name="Stebbing P.D."/>
            <person name="Van Aerle R."/>
            <person name="Bacela-Spychalska K."/>
            <person name="Bean T.P."/>
            <person name="Stentiford G.D."/>
        </authorList>
    </citation>
    <scope>NUCLEOTIDE SEQUENCE [LARGE SCALE GENOMIC DNA]</scope>
    <source>
        <strain evidence="13">RA15029</strain>
    </source>
</reference>
<protein>
    <recommendedName>
        <fullName evidence="10">Spermidine/putrescine transport system permease protein PotC</fullName>
    </recommendedName>
</protein>
<dbReference type="Pfam" id="PF00528">
    <property type="entry name" value="BPD_transp_1"/>
    <property type="match status" value="1"/>
</dbReference>
<dbReference type="EMBL" id="NMOS02000003">
    <property type="protein sequence ID" value="RDH40872.1"/>
    <property type="molecule type" value="Genomic_DNA"/>
</dbReference>
<evidence type="ECO:0000256" key="7">
    <source>
        <dbReference type="ARBA" id="ARBA00022989"/>
    </source>
</evidence>
<keyword evidence="3 11" id="KW-0813">Transport</keyword>
<keyword evidence="14" id="KW-1185">Reference proteome</keyword>
<feature type="transmembrane region" description="Helical" evidence="11">
    <location>
        <begin position="176"/>
        <end position="195"/>
    </location>
</feature>
<sequence length="259" mass="29432">MMNRLAKFSYLTVIYCFFYFPIILLVVYSFNNSTYSLLWHGFTLDWYKQLGDDTDLAVVALHSLEVGVLAASLATFIGTIAATCLYRYRFFGKNLLHGLLFVLIVSPDIVMGISLLILFFLLKMRLGFWSLLLSHITFCIPFVAVTVYSRLSGLDKNVFEAARDLGANDFMSFRRIIIPMLWPAILAGWLLSFTLSLDDVIISFFVTGPDFQILPLYIYSLVRIGLKPELNALCSVMFAITLFIVVLFQLILPTKKVSH</sequence>
<feature type="transmembrane region" description="Helical" evidence="11">
    <location>
        <begin position="201"/>
        <end position="218"/>
    </location>
</feature>
<keyword evidence="6 11" id="KW-0812">Transmembrane</keyword>
<evidence type="ECO:0000256" key="5">
    <source>
        <dbReference type="ARBA" id="ARBA00022519"/>
    </source>
</evidence>
<dbReference type="InterPro" id="IPR000515">
    <property type="entry name" value="MetI-like"/>
</dbReference>
<keyword evidence="4" id="KW-1003">Cell membrane</keyword>
<comment type="subcellular location">
    <subcellularLocation>
        <location evidence="1">Cell inner membrane</location>
        <topology evidence="1">Multi-pass membrane protein</topology>
    </subcellularLocation>
    <subcellularLocation>
        <location evidence="11">Cell membrane</location>
        <topology evidence="11">Multi-pass membrane protein</topology>
    </subcellularLocation>
</comment>
<evidence type="ECO:0000256" key="2">
    <source>
        <dbReference type="ARBA" id="ARBA00007069"/>
    </source>
</evidence>
<evidence type="ECO:0000256" key="6">
    <source>
        <dbReference type="ARBA" id="ARBA00022692"/>
    </source>
</evidence>
<organism evidence="13 14">
    <name type="scientific">Candidatus Aquirickettsiella gammari</name>
    <dbReference type="NCBI Taxonomy" id="2016198"/>
    <lineage>
        <taxon>Bacteria</taxon>
        <taxon>Pseudomonadati</taxon>
        <taxon>Pseudomonadota</taxon>
        <taxon>Gammaproteobacteria</taxon>
        <taxon>Legionellales</taxon>
        <taxon>Coxiellaceae</taxon>
        <taxon>Candidatus Aquirickettsiella</taxon>
    </lineage>
</organism>
<dbReference type="PANTHER" id="PTHR43848:SF5">
    <property type="entry name" value="SPERMIDINE_PUTRESCINE TRANSPORT SYSTEM PERMEASE PROTEIN POTC"/>
    <property type="match status" value="1"/>
</dbReference>
<comment type="function">
    <text evidence="9">Required for the activity of the bacterial periplasmic transport system of putrescine and spermidine.</text>
</comment>
<name>A0A370CJ41_9COXI</name>
<evidence type="ECO:0000256" key="10">
    <source>
        <dbReference type="ARBA" id="ARBA00039580"/>
    </source>
</evidence>
<evidence type="ECO:0000256" key="8">
    <source>
        <dbReference type="ARBA" id="ARBA00023136"/>
    </source>
</evidence>
<evidence type="ECO:0000256" key="11">
    <source>
        <dbReference type="RuleBase" id="RU363032"/>
    </source>
</evidence>
<dbReference type="PROSITE" id="PS50928">
    <property type="entry name" value="ABC_TM1"/>
    <property type="match status" value="1"/>
</dbReference>
<feature type="transmembrane region" description="Helical" evidence="11">
    <location>
        <begin position="12"/>
        <end position="30"/>
    </location>
</feature>
<feature type="domain" description="ABC transmembrane type-1" evidence="12">
    <location>
        <begin position="60"/>
        <end position="251"/>
    </location>
</feature>
<feature type="transmembrane region" description="Helical" evidence="11">
    <location>
        <begin position="98"/>
        <end position="122"/>
    </location>
</feature>
<gene>
    <name evidence="13" type="ORF">CFE62_001705</name>
</gene>
<feature type="transmembrane region" description="Helical" evidence="11">
    <location>
        <begin position="128"/>
        <end position="148"/>
    </location>
</feature>
<evidence type="ECO:0000313" key="13">
    <source>
        <dbReference type="EMBL" id="RDH40872.1"/>
    </source>
</evidence>
<dbReference type="AlphaFoldDB" id="A0A370CJ41"/>
<evidence type="ECO:0000259" key="12">
    <source>
        <dbReference type="PROSITE" id="PS50928"/>
    </source>
</evidence>
<dbReference type="CDD" id="cd06261">
    <property type="entry name" value="TM_PBP2"/>
    <property type="match status" value="1"/>
</dbReference>
<evidence type="ECO:0000256" key="3">
    <source>
        <dbReference type="ARBA" id="ARBA00022448"/>
    </source>
</evidence>
<dbReference type="InterPro" id="IPR035906">
    <property type="entry name" value="MetI-like_sf"/>
</dbReference>
<keyword evidence="5" id="KW-0997">Cell inner membrane</keyword>
<reference evidence="13 14" key="2">
    <citation type="journal article" date="2018" name="J. Invertebr. Pathol.">
        <title>'Candidatus Aquirickettsiella gammari' (Gammaproteobacteria: Legionellales: Coxiellaceae): A bacterial pathogen of the freshwater crustacean Gammarus fossarum (Malacostraca: Amphipoda).</title>
        <authorList>
            <person name="Bojko J."/>
            <person name="Dunn A.M."/>
            <person name="Stebbing P.D."/>
            <person name="van Aerle R."/>
            <person name="Bacela-Spychalska K."/>
            <person name="Bean T.P."/>
            <person name="Urrutia A."/>
            <person name="Stentiford G.D."/>
        </authorList>
    </citation>
    <scope>NUCLEOTIDE SEQUENCE [LARGE SCALE GENOMIC DNA]</scope>
    <source>
        <strain evidence="13">RA15029</strain>
    </source>
</reference>
<dbReference type="GO" id="GO:0005886">
    <property type="term" value="C:plasma membrane"/>
    <property type="evidence" value="ECO:0007669"/>
    <property type="project" value="UniProtKB-SubCell"/>
</dbReference>
<evidence type="ECO:0000256" key="9">
    <source>
        <dbReference type="ARBA" id="ARBA00037216"/>
    </source>
</evidence>
<dbReference type="InterPro" id="IPR051789">
    <property type="entry name" value="Bact_Polyamine_Transport"/>
</dbReference>
<accession>A0A370CJ41</accession>